<sequence length="259" mass="28858">MSAPALSVSHVSKEFTLYHNRAMALKTRFLGLFHADKRQQRERFQALTDVSFDVGQGQSLGLLGHNGSGKSTLLQVIANILTPTSGHVIARGRVAPLIQLGVGFNPELTGYENVFLNASLYGFRNREVRKRLEAIVEFAELSRFIDSPLKHYSSGMQMRLGFAVAVHLEPDIVLADEILSVGDQAFQEKCLAKIAELRRNGMTLLLVSHSPDQVNKFCDYYIRLDKGRVIEEGRITHKDARPAATPNVRLVHPPETRGK</sequence>
<reference evidence="6 7" key="1">
    <citation type="submission" date="2018-02" db="EMBL/GenBank/DDBJ databases">
        <title>Insights into the biology of acidophilic members of the Acidiferrobacteraceae family derived from comparative genomic analyses.</title>
        <authorList>
            <person name="Issotta F."/>
            <person name="Thyssen C."/>
            <person name="Mena C."/>
            <person name="Moya A."/>
            <person name="Bellenberg S."/>
            <person name="Sproer C."/>
            <person name="Covarrubias P.C."/>
            <person name="Sand W."/>
            <person name="Quatrini R."/>
            <person name="Vera M."/>
        </authorList>
    </citation>
    <scope>NUCLEOTIDE SEQUENCE [LARGE SCALE GENOMIC DNA]</scope>
    <source>
        <strain evidence="7">m-1</strain>
    </source>
</reference>
<dbReference type="SUPFAM" id="SSF52540">
    <property type="entry name" value="P-loop containing nucleoside triphosphate hydrolases"/>
    <property type="match status" value="1"/>
</dbReference>
<evidence type="ECO:0000259" key="5">
    <source>
        <dbReference type="PROSITE" id="PS50893"/>
    </source>
</evidence>
<dbReference type="GO" id="GO:0016020">
    <property type="term" value="C:membrane"/>
    <property type="evidence" value="ECO:0007669"/>
    <property type="project" value="InterPro"/>
</dbReference>
<organism evidence="6 7">
    <name type="scientific">Acidiferrobacter thiooxydans</name>
    <dbReference type="NCBI Taxonomy" id="163359"/>
    <lineage>
        <taxon>Bacteria</taxon>
        <taxon>Pseudomonadati</taxon>
        <taxon>Pseudomonadota</taxon>
        <taxon>Gammaproteobacteria</taxon>
        <taxon>Acidiferrobacterales</taxon>
        <taxon>Acidiferrobacteraceae</taxon>
        <taxon>Acidiferrobacter</taxon>
    </lineage>
</organism>
<dbReference type="CDD" id="cd03220">
    <property type="entry name" value="ABC_KpsT_Wzt"/>
    <property type="match status" value="1"/>
</dbReference>
<protein>
    <submittedName>
        <fullName evidence="6">ABC transporter ATP-binding protein</fullName>
    </submittedName>
</protein>
<dbReference type="Proteomes" id="UP000253250">
    <property type="component" value="Unassembled WGS sequence"/>
</dbReference>
<dbReference type="InterPro" id="IPR027417">
    <property type="entry name" value="P-loop_NTPase"/>
</dbReference>
<accession>A0A368HIQ2</accession>
<dbReference type="InterPro" id="IPR015860">
    <property type="entry name" value="ABC_transpr_TagH-like"/>
</dbReference>
<evidence type="ECO:0000256" key="1">
    <source>
        <dbReference type="ARBA" id="ARBA00005417"/>
    </source>
</evidence>
<dbReference type="RefSeq" id="WP_114282624.1">
    <property type="nucleotide sequence ID" value="NZ_PSYR01000001.1"/>
</dbReference>
<comment type="caution">
    <text evidence="6">The sequence shown here is derived from an EMBL/GenBank/DDBJ whole genome shotgun (WGS) entry which is preliminary data.</text>
</comment>
<evidence type="ECO:0000313" key="7">
    <source>
        <dbReference type="Proteomes" id="UP000253250"/>
    </source>
</evidence>
<comment type="similarity">
    <text evidence="1">Belongs to the ABC transporter superfamily.</text>
</comment>
<dbReference type="GO" id="GO:0140359">
    <property type="term" value="F:ABC-type transporter activity"/>
    <property type="evidence" value="ECO:0007669"/>
    <property type="project" value="InterPro"/>
</dbReference>
<evidence type="ECO:0000313" key="6">
    <source>
        <dbReference type="EMBL" id="RCN59261.1"/>
    </source>
</evidence>
<evidence type="ECO:0000256" key="2">
    <source>
        <dbReference type="ARBA" id="ARBA00022448"/>
    </source>
</evidence>
<dbReference type="InterPro" id="IPR003593">
    <property type="entry name" value="AAA+_ATPase"/>
</dbReference>
<dbReference type="SMART" id="SM00382">
    <property type="entry name" value="AAA"/>
    <property type="match status" value="1"/>
</dbReference>
<dbReference type="PANTHER" id="PTHR46743">
    <property type="entry name" value="TEICHOIC ACIDS EXPORT ATP-BINDING PROTEIN TAGH"/>
    <property type="match status" value="1"/>
</dbReference>
<name>A0A368HIQ2_9GAMM</name>
<dbReference type="PROSITE" id="PS00211">
    <property type="entry name" value="ABC_TRANSPORTER_1"/>
    <property type="match status" value="1"/>
</dbReference>
<dbReference type="GO" id="GO:0005524">
    <property type="term" value="F:ATP binding"/>
    <property type="evidence" value="ECO:0007669"/>
    <property type="project" value="UniProtKB-KW"/>
</dbReference>
<dbReference type="Gene3D" id="3.40.50.300">
    <property type="entry name" value="P-loop containing nucleotide triphosphate hydrolases"/>
    <property type="match status" value="1"/>
</dbReference>
<dbReference type="PROSITE" id="PS50893">
    <property type="entry name" value="ABC_TRANSPORTER_2"/>
    <property type="match status" value="1"/>
</dbReference>
<evidence type="ECO:0000256" key="4">
    <source>
        <dbReference type="ARBA" id="ARBA00022840"/>
    </source>
</evidence>
<dbReference type="InterPro" id="IPR050683">
    <property type="entry name" value="Bact_Polysacc_Export_ATP-bd"/>
</dbReference>
<dbReference type="InterPro" id="IPR003439">
    <property type="entry name" value="ABC_transporter-like_ATP-bd"/>
</dbReference>
<gene>
    <name evidence="6" type="ORF">C4900_06030</name>
</gene>
<dbReference type="OrthoDB" id="9778870at2"/>
<dbReference type="GO" id="GO:0016887">
    <property type="term" value="F:ATP hydrolysis activity"/>
    <property type="evidence" value="ECO:0007669"/>
    <property type="project" value="InterPro"/>
</dbReference>
<dbReference type="AlphaFoldDB" id="A0A368HIQ2"/>
<evidence type="ECO:0000256" key="3">
    <source>
        <dbReference type="ARBA" id="ARBA00022741"/>
    </source>
</evidence>
<keyword evidence="3" id="KW-0547">Nucleotide-binding</keyword>
<dbReference type="EMBL" id="PSYR01000001">
    <property type="protein sequence ID" value="RCN59261.1"/>
    <property type="molecule type" value="Genomic_DNA"/>
</dbReference>
<dbReference type="PANTHER" id="PTHR46743:SF2">
    <property type="entry name" value="TEICHOIC ACIDS EXPORT ATP-BINDING PROTEIN TAGH"/>
    <property type="match status" value="1"/>
</dbReference>
<dbReference type="Pfam" id="PF00005">
    <property type="entry name" value="ABC_tran"/>
    <property type="match status" value="1"/>
</dbReference>
<feature type="domain" description="ABC transporter" evidence="5">
    <location>
        <begin position="27"/>
        <end position="251"/>
    </location>
</feature>
<keyword evidence="4 6" id="KW-0067">ATP-binding</keyword>
<proteinExistence type="inferred from homology"/>
<dbReference type="InterPro" id="IPR017871">
    <property type="entry name" value="ABC_transporter-like_CS"/>
</dbReference>
<keyword evidence="2" id="KW-0813">Transport</keyword>
<keyword evidence="7" id="KW-1185">Reference proteome</keyword>